<keyword evidence="2" id="KW-1185">Reference proteome</keyword>
<protein>
    <submittedName>
        <fullName evidence="1">Uncharacterized protein</fullName>
    </submittedName>
</protein>
<comment type="caution">
    <text evidence="1">The sequence shown here is derived from an EMBL/GenBank/DDBJ whole genome shotgun (WGS) entry which is preliminary data.</text>
</comment>
<reference evidence="1 2" key="1">
    <citation type="submission" date="2021-03" db="EMBL/GenBank/DDBJ databases">
        <title>Genomic Encyclopedia of Type Strains, Phase IV (KMG-IV): sequencing the most valuable type-strain genomes for metagenomic binning, comparative biology and taxonomic classification.</title>
        <authorList>
            <person name="Goeker M."/>
        </authorList>
    </citation>
    <scope>NUCLEOTIDE SEQUENCE [LARGE SCALE GENOMIC DNA]</scope>
    <source>
        <strain evidence="1 2">DSM 24950</strain>
    </source>
</reference>
<proteinExistence type="predicted"/>
<name>A0ABS4HVQ3_9BACL</name>
<dbReference type="EMBL" id="JAGGKV010000003">
    <property type="protein sequence ID" value="MBP1962301.1"/>
    <property type="molecule type" value="Genomic_DNA"/>
</dbReference>
<sequence>MKIFSLTNFDLLFNRKLIKCTLEIQMEGAKAMPNYYFREFWTPLSLTGIKLFKDDEGVLWIKYWGYKRRRLRKTSELK</sequence>
<organism evidence="1 2">
    <name type="scientific">Paenibacillus aceris</name>
    <dbReference type="NCBI Taxonomy" id="869555"/>
    <lineage>
        <taxon>Bacteria</taxon>
        <taxon>Bacillati</taxon>
        <taxon>Bacillota</taxon>
        <taxon>Bacilli</taxon>
        <taxon>Bacillales</taxon>
        <taxon>Paenibacillaceae</taxon>
        <taxon>Paenibacillus</taxon>
    </lineage>
</organism>
<dbReference type="Proteomes" id="UP001519344">
    <property type="component" value="Unassembled WGS sequence"/>
</dbReference>
<gene>
    <name evidence="1" type="ORF">J2Z65_001500</name>
</gene>
<evidence type="ECO:0000313" key="2">
    <source>
        <dbReference type="Proteomes" id="UP001519344"/>
    </source>
</evidence>
<evidence type="ECO:0000313" key="1">
    <source>
        <dbReference type="EMBL" id="MBP1962301.1"/>
    </source>
</evidence>
<accession>A0ABS4HVQ3</accession>